<keyword evidence="2" id="KW-1185">Reference proteome</keyword>
<reference evidence="1 2" key="1">
    <citation type="submission" date="2017-11" db="EMBL/GenBank/DDBJ databases">
        <title>Comparative genomic analysis of Holospora spp., intranuclear symbionts of paramecia.</title>
        <authorList>
            <person name="Garushyants S.K."/>
            <person name="Beliavskaya A."/>
            <person name="Malko D.B."/>
            <person name="Logacheva M.D."/>
            <person name="Rautian M.S."/>
            <person name="Gelfand M.S."/>
        </authorList>
    </citation>
    <scope>NUCLEOTIDE SEQUENCE [LARGE SCALE GENOMIC DNA]</scope>
    <source>
        <strain evidence="2">02AZ16</strain>
    </source>
</reference>
<dbReference type="RefSeq" id="WP_104207427.1">
    <property type="nucleotide sequence ID" value="NZ_PHHC01000142.1"/>
</dbReference>
<dbReference type="AlphaFoldDB" id="A0A2S5R6R9"/>
<sequence>MKILKLTYLMIFGLSVLNTNSWGIPQNQKEHQGIEEQDQQLTPVQQELLKQAQESFEDLVYFRGLHSMPIYMHSGEIYDRAERVLTILAQTMMLARALAPYSDSVTPEGKKEISTTILQAAFEERKAVVSRDERDYFRSLDITHTRLEESRIALKKLASGFGAIPETIDITPSMNFLHTLYRSNIFLMDQVAATCQANSVVSENAIIDLFNYAFAQKPPFKNSVLKQDPLPQGVQDPFVVRRKKFGAQIVRIRIRKGLQSFANRANFANKNLFKPKEDSSSISNKEILMHHKRLVGLLLRNEFTELKKIPLVDNIASELVDCWFHGREKVAQAYRVLQSLFCPIINRSTMLLPMHEAIQNMLVSGQNTRDETNKAKIKQYLTDWTQQF</sequence>
<proteinExistence type="predicted"/>
<accession>A0A2S5R6R9</accession>
<gene>
    <name evidence="1" type="ORF">HCUR_01536</name>
</gene>
<comment type="caution">
    <text evidence="1">The sequence shown here is derived from an EMBL/GenBank/DDBJ whole genome shotgun (WGS) entry which is preliminary data.</text>
</comment>
<protein>
    <submittedName>
        <fullName evidence="1">Uncharacterized protein</fullName>
    </submittedName>
</protein>
<dbReference type="Proteomes" id="UP000239425">
    <property type="component" value="Unassembled WGS sequence"/>
</dbReference>
<evidence type="ECO:0000313" key="2">
    <source>
        <dbReference type="Proteomes" id="UP000239425"/>
    </source>
</evidence>
<dbReference type="EMBL" id="PHHC01000142">
    <property type="protein sequence ID" value="PPE03026.1"/>
    <property type="molecule type" value="Genomic_DNA"/>
</dbReference>
<name>A0A2S5R6R9_9PROT</name>
<organism evidence="1 2">
    <name type="scientific">Holospora curviuscula</name>
    <dbReference type="NCBI Taxonomy" id="1082868"/>
    <lineage>
        <taxon>Bacteria</taxon>
        <taxon>Pseudomonadati</taxon>
        <taxon>Pseudomonadota</taxon>
        <taxon>Alphaproteobacteria</taxon>
        <taxon>Holosporales</taxon>
        <taxon>Holosporaceae</taxon>
        <taxon>Holospora</taxon>
    </lineage>
</organism>
<evidence type="ECO:0000313" key="1">
    <source>
        <dbReference type="EMBL" id="PPE03026.1"/>
    </source>
</evidence>